<keyword evidence="4" id="KW-1185">Reference proteome</keyword>
<dbReference type="Pfam" id="PF00078">
    <property type="entry name" value="RVT_1"/>
    <property type="match status" value="1"/>
</dbReference>
<evidence type="ECO:0000259" key="2">
    <source>
        <dbReference type="PROSITE" id="PS50878"/>
    </source>
</evidence>
<evidence type="ECO:0000256" key="1">
    <source>
        <dbReference type="SAM" id="MobiDB-lite"/>
    </source>
</evidence>
<dbReference type="EMBL" id="BSXT01018882">
    <property type="protein sequence ID" value="GMG15426.1"/>
    <property type="molecule type" value="Genomic_DNA"/>
</dbReference>
<feature type="compositionally biased region" description="Polar residues" evidence="1">
    <location>
        <begin position="450"/>
        <end position="465"/>
    </location>
</feature>
<feature type="region of interest" description="Disordered" evidence="1">
    <location>
        <begin position="419"/>
        <end position="465"/>
    </location>
</feature>
<dbReference type="InterPro" id="IPR036691">
    <property type="entry name" value="Endo/exonu/phosph_ase_sf"/>
</dbReference>
<dbReference type="InterPro" id="IPR000477">
    <property type="entry name" value="RT_dom"/>
</dbReference>
<dbReference type="OrthoDB" id="125294at2759"/>
<feature type="region of interest" description="Disordered" evidence="1">
    <location>
        <begin position="1709"/>
        <end position="1731"/>
    </location>
</feature>
<accession>A0A9W6YI38</accession>
<sequence>MEDGTDHESGNYTALTDREATEYLRNCWALHVLPTFLILRQHERQFYGVRHGELFLKWRAEGDPSYTESIAAQFSWKSTINELTARERDVDLSTVNRLADCEEVNKLLIKRLDMRERLDLVHARLGLHILASAGIEADWDQILESEEQRIHEGYGLDMYAARYQTDEETKTEQDQPPRRYPRAATGEVMMTSYYRILRDSPESPMDPLDKPLDSLISAANEDAFNKWCTLYRKRFTTPSTKRRTKLADLRSWLLTKPEATRHLYAFLPYPEYEAKQWQHQQLEAWGAQEVYREQVNALQRIRDDDNISAPAKDYINEWLHACTDTSVHSDTAQELARSPKRWSRLEKWVTASVCRDQPQAMSESEWHVLHTLPYTVSAWAGTLLGRVPEGARATGYTTFPLVRELCHGIRTRPTKHAFTEQHDGKIHGRRGQGNKITRRQTARGDDADKNASTTPDPGNMRSRTGVQGLKNYYKNITTEDDKLKSIRTLFQEHLSQSVKRRKEREEEYEASISKQKLHDDDQTFGITTQNVNGFGETEKGRAQWFQAFGETDQHGRQDVIVIQETHVDEHEIERYHCGVGESLRILPGSQTTFRERWTPHFNAVRGILDGKPVTICNVYAPHKHAEREQFYLKLGDLEFDKGDLLFVGGVYFNCTMDDTTDRTYHGTTSNHDSPALRNLLANWGLLDPIAVARPKNWTDAALQQHYIDTHTYTYSVPGHGDATSRLDRWYVTASTMPWVAAWNLVRMGNKPDHHGAKLHVRSPDDPIRIKRPSRLHPVPTFAQAAVAQVTHQLLHDFHTKLKESIPTAENVAAMWDELKTEIARRTRICVRERRKSMRNSTKQKLARLIRQQNRYQAQKCREQDKIEALTDDMEGLSLNDHVGPTRAARLRRAIAECKQQRDEFNHARLLRDTKHSDGKTTKQMFKRVSNKFTDNVIHRLDPLPGAPSRQAHDKADILADAWQPILQQPETRAEDIRKVVGWDTTELPSSAEQIAIDDPITKEDIVAAIRACKRGKAAGPDRLGNGWYRDFEEQLLPILVILLNVWFDAGIFPKTFLQADIFCLEKGGISSNALNFRPLALLNTDYKIFTRILASRVGLTLPDNSMVIEDPDQQEATAMLLDFKKAYDSLDRQYMIETLKKKGYPPKFVKAVSATHTGTTVRFLANGTKSRKIQVTSGIRQGCPLAPMLIILALDPLYRRLDGFMGIRGVVIQSAAGNFELRVSGYADDTAAFIRHPEDIPQLMRILEMFGRASGLQINSGKTIVIALHHKGTQPHMILPEPLHYQDPQEPSRYLGIYVGSSVKASTTWKAARKKLDVRLKLASQKTLTVDHRSLIAAAIIIPNLLFVARHRWPSSADVKDMDIRIRNYIWHGQFTAELPSVKAWLDADLAAMQRTNGGIAIADLRAELYAMAAATVSNWAEVGTSNEHIVGDVLFHGEKPGSAPVVFITPEYADPSPGGFHRRDSMWKTGRRLLAEAGAMQGADPEAVRIFLRTGMQELRWDGEQLHMGCSPLLEALKKYKYSQNPTTLGVLRLEWILYAAMNTLMVYTKEEHRTTLAVMLGMNMPDEKQIRHIVQWNRNGKGYLKFTFSFHLVTTELRDKAELLATTIVYNFPEIAARDEYAHEVRFTATPTTHPAIVDITRSDPVTAQIHTTIAGPPLTRTVRNHRTLGTWLMRVETATEDIQSASAECSSPQRKMQAEAAYGRLGKDQRGSCSRAQPIGLETNSQNSRGWTMGGADIIEIEATCLLAIRCTKQQDGVPTRAMPALTLHHDTSHFLDLSSSGQITQEADEALECVGLTGGRT</sequence>
<comment type="caution">
    <text evidence="3">The sequence shown here is derived from an EMBL/GenBank/DDBJ whole genome shotgun (WGS) entry which is preliminary data.</text>
</comment>
<dbReference type="CDD" id="cd01650">
    <property type="entry name" value="RT_nLTR_like"/>
    <property type="match status" value="1"/>
</dbReference>
<protein>
    <submittedName>
        <fullName evidence="3">Unnamed protein product</fullName>
    </submittedName>
</protein>
<dbReference type="Proteomes" id="UP001165121">
    <property type="component" value="Unassembled WGS sequence"/>
</dbReference>
<reference evidence="3" key="1">
    <citation type="submission" date="2023-04" db="EMBL/GenBank/DDBJ databases">
        <title>Phytophthora fragariaefolia NBRC 109709.</title>
        <authorList>
            <person name="Ichikawa N."/>
            <person name="Sato H."/>
            <person name="Tonouchi N."/>
        </authorList>
    </citation>
    <scope>NUCLEOTIDE SEQUENCE</scope>
    <source>
        <strain evidence="3">NBRC 109709</strain>
    </source>
</reference>
<evidence type="ECO:0000313" key="3">
    <source>
        <dbReference type="EMBL" id="GMG15426.1"/>
    </source>
</evidence>
<dbReference type="PROSITE" id="PS50878">
    <property type="entry name" value="RT_POL"/>
    <property type="match status" value="1"/>
</dbReference>
<dbReference type="Gene3D" id="3.60.10.10">
    <property type="entry name" value="Endonuclease/exonuclease/phosphatase"/>
    <property type="match status" value="1"/>
</dbReference>
<evidence type="ECO:0000313" key="4">
    <source>
        <dbReference type="Proteomes" id="UP001165121"/>
    </source>
</evidence>
<dbReference type="PANTHER" id="PTHR19446">
    <property type="entry name" value="REVERSE TRANSCRIPTASES"/>
    <property type="match status" value="1"/>
</dbReference>
<proteinExistence type="predicted"/>
<dbReference type="SUPFAM" id="SSF56672">
    <property type="entry name" value="DNA/RNA polymerases"/>
    <property type="match status" value="1"/>
</dbReference>
<gene>
    <name evidence="3" type="ORF">Pfra01_002944400</name>
</gene>
<feature type="domain" description="Reverse transcriptase" evidence="2">
    <location>
        <begin position="1045"/>
        <end position="1299"/>
    </location>
</feature>
<feature type="compositionally biased region" description="Basic residues" evidence="1">
    <location>
        <begin position="427"/>
        <end position="441"/>
    </location>
</feature>
<dbReference type="SUPFAM" id="SSF56219">
    <property type="entry name" value="DNase I-like"/>
    <property type="match status" value="1"/>
</dbReference>
<organism evidence="3 4">
    <name type="scientific">Phytophthora fragariaefolia</name>
    <dbReference type="NCBI Taxonomy" id="1490495"/>
    <lineage>
        <taxon>Eukaryota</taxon>
        <taxon>Sar</taxon>
        <taxon>Stramenopiles</taxon>
        <taxon>Oomycota</taxon>
        <taxon>Peronosporomycetes</taxon>
        <taxon>Peronosporales</taxon>
        <taxon>Peronosporaceae</taxon>
        <taxon>Phytophthora</taxon>
    </lineage>
</organism>
<name>A0A9W6YI38_9STRA</name>
<dbReference type="InterPro" id="IPR043502">
    <property type="entry name" value="DNA/RNA_pol_sf"/>
</dbReference>